<sequence length="405" mass="46259">MAFELSYPLFFLLLLLQLPFSTTAKAHKNISLGSSLNALNKDSFWTSPTEEFAFGFQEIGKHSFLLAIWFNKIPERTIVWSANGNNLVPKGSRVELTEDGQFRLIEFRTGKQIWYADFTGVVYAALLDTENFVMANRNSISLWESFDQPTDTILPTQTLNQGNILFSRYTETNYSRGRFQLTLQDDGNVIFNHDDSVYIESEDGVILRTILSNTFSMQDFYQRATLEYNGVLRYYYVYPKRTSSNMRSPRAWSTSSYIPSNICASISEETGSGACGFNSLCRQDDQGPSCHCPNGYSFIDPNDVLKGCKQDFVSRSCDKTSQETDHFHFEAMQNTDWPNSDYDHFQEVSEDWCRQECLGDCFCAVAIFKTSECWKKRVPLSNGLIDLSLGTKALMKMRKDNSTLK</sequence>
<evidence type="ECO:0000313" key="6">
    <source>
        <dbReference type="EMBL" id="CAB4281800.1"/>
    </source>
</evidence>
<organism evidence="7 9">
    <name type="scientific">Prunus armeniaca</name>
    <name type="common">Apricot</name>
    <name type="synonym">Armeniaca vulgaris</name>
    <dbReference type="NCBI Taxonomy" id="36596"/>
    <lineage>
        <taxon>Eukaryota</taxon>
        <taxon>Viridiplantae</taxon>
        <taxon>Streptophyta</taxon>
        <taxon>Embryophyta</taxon>
        <taxon>Tracheophyta</taxon>
        <taxon>Spermatophyta</taxon>
        <taxon>Magnoliopsida</taxon>
        <taxon>eudicotyledons</taxon>
        <taxon>Gunneridae</taxon>
        <taxon>Pentapetalae</taxon>
        <taxon>rosids</taxon>
        <taxon>fabids</taxon>
        <taxon>Rosales</taxon>
        <taxon>Rosaceae</taxon>
        <taxon>Amygdaloideae</taxon>
        <taxon>Amygdaleae</taxon>
        <taxon>Prunus</taxon>
    </lineage>
</organism>
<dbReference type="Pfam" id="PF01453">
    <property type="entry name" value="B_lectin"/>
    <property type="match status" value="1"/>
</dbReference>
<dbReference type="InterPro" id="IPR036426">
    <property type="entry name" value="Bulb-type_lectin_dom_sf"/>
</dbReference>
<dbReference type="Proteomes" id="UP000507245">
    <property type="component" value="Unassembled WGS sequence"/>
</dbReference>
<dbReference type="FunFam" id="2.90.10.10:FF:000013">
    <property type="entry name" value="G-type lectin S-receptor-like serine/threonine-protein kinase LECRK1"/>
    <property type="match status" value="1"/>
</dbReference>
<dbReference type="AlphaFoldDB" id="A0A6J5XDT8"/>
<dbReference type="EMBL" id="CAEKKB010000006">
    <property type="protein sequence ID" value="CAB4312106.1"/>
    <property type="molecule type" value="Genomic_DNA"/>
</dbReference>
<evidence type="ECO:0000313" key="9">
    <source>
        <dbReference type="Proteomes" id="UP000507245"/>
    </source>
</evidence>
<dbReference type="Proteomes" id="UP000507222">
    <property type="component" value="Unassembled WGS sequence"/>
</dbReference>
<dbReference type="PROSITE" id="PS50927">
    <property type="entry name" value="BULB_LECTIN"/>
    <property type="match status" value="1"/>
</dbReference>
<proteinExistence type="predicted"/>
<evidence type="ECO:0000259" key="5">
    <source>
        <dbReference type="PROSITE" id="PS50927"/>
    </source>
</evidence>
<feature type="signal peptide" evidence="4">
    <location>
        <begin position="1"/>
        <end position="24"/>
    </location>
</feature>
<dbReference type="Gene3D" id="2.90.10.10">
    <property type="entry name" value="Bulb-type lectin domain"/>
    <property type="match status" value="2"/>
</dbReference>
<name>A0A6J5XDT8_PRUAR</name>
<dbReference type="OrthoDB" id="1930390at2759"/>
<evidence type="ECO:0000256" key="3">
    <source>
        <dbReference type="ARBA" id="ARBA00023180"/>
    </source>
</evidence>
<evidence type="ECO:0000313" key="7">
    <source>
        <dbReference type="EMBL" id="CAB4312106.1"/>
    </source>
</evidence>
<dbReference type="PANTHER" id="PTHR47976">
    <property type="entry name" value="G-TYPE LECTIN S-RECEPTOR-LIKE SERINE/THREONINE-PROTEIN KINASE SD2-5"/>
    <property type="match status" value="1"/>
</dbReference>
<gene>
    <name evidence="6" type="ORF">CURHAP_LOCUS34976</name>
    <name evidence="7" type="ORF">ORAREDHAP_LOCUS34416</name>
</gene>
<keyword evidence="2" id="KW-1015">Disulfide bond</keyword>
<feature type="domain" description="Bulb-type lectin" evidence="5">
    <location>
        <begin position="30"/>
        <end position="147"/>
    </location>
</feature>
<evidence type="ECO:0000313" key="8">
    <source>
        <dbReference type="Proteomes" id="UP000507222"/>
    </source>
</evidence>
<reference evidence="7 8" key="2">
    <citation type="submission" date="2020-05" db="EMBL/GenBank/DDBJ databases">
        <authorList>
            <person name="Campoy J."/>
            <person name="Schneeberger K."/>
            <person name="Spophaly S."/>
        </authorList>
    </citation>
    <scope>NUCLEOTIDE SEQUENCE [LARGE SCALE GENOMIC DNA]</scope>
    <source>
        <strain evidence="7">PruArmRojPasFocal</strain>
    </source>
</reference>
<evidence type="ECO:0000256" key="1">
    <source>
        <dbReference type="ARBA" id="ARBA00022729"/>
    </source>
</evidence>
<evidence type="ECO:0000256" key="4">
    <source>
        <dbReference type="SAM" id="SignalP"/>
    </source>
</evidence>
<dbReference type="InterPro" id="IPR051343">
    <property type="entry name" value="G-type_lectin_kinases/EP1-like"/>
</dbReference>
<reference evidence="9" key="1">
    <citation type="journal article" date="2020" name="Genome Biol.">
        <title>Gamete binning: chromosome-level and haplotype-resolved genome assembly enabled by high-throughput single-cell sequencing of gamete genomes.</title>
        <authorList>
            <person name="Campoy J.A."/>
            <person name="Sun H."/>
            <person name="Goel M."/>
            <person name="Jiao W.-B."/>
            <person name="Folz-Donahue K."/>
            <person name="Wang N."/>
            <person name="Rubio M."/>
            <person name="Liu C."/>
            <person name="Kukat C."/>
            <person name="Ruiz D."/>
            <person name="Huettel B."/>
            <person name="Schneeberger K."/>
        </authorList>
    </citation>
    <scope>NUCLEOTIDE SEQUENCE [LARGE SCALE GENOMIC DNA]</scope>
    <source>
        <strain evidence="9">cv. Rojo Pasion</strain>
    </source>
</reference>
<keyword evidence="1 4" id="KW-0732">Signal</keyword>
<accession>A0A6J5XDT8</accession>
<dbReference type="SUPFAM" id="SSF51110">
    <property type="entry name" value="alpha-D-mannose-specific plant lectins"/>
    <property type="match status" value="1"/>
</dbReference>
<dbReference type="EMBL" id="CAEKDK010000006">
    <property type="protein sequence ID" value="CAB4281800.1"/>
    <property type="molecule type" value="Genomic_DNA"/>
</dbReference>
<dbReference type="PANTHER" id="PTHR47976:SF108">
    <property type="entry name" value="G-TYPE LECTIN S-RECEPTOR-LIKE SERINE_THREONINE-PROTEIN KINASE LECRK1"/>
    <property type="match status" value="1"/>
</dbReference>
<evidence type="ECO:0000256" key="2">
    <source>
        <dbReference type="ARBA" id="ARBA00023157"/>
    </source>
</evidence>
<dbReference type="SMART" id="SM00108">
    <property type="entry name" value="B_lectin"/>
    <property type="match status" value="1"/>
</dbReference>
<keyword evidence="9" id="KW-1185">Reference proteome</keyword>
<dbReference type="InterPro" id="IPR001480">
    <property type="entry name" value="Bulb-type_lectin_dom"/>
</dbReference>
<protein>
    <recommendedName>
        <fullName evidence="5">Bulb-type lectin domain-containing protein</fullName>
    </recommendedName>
</protein>
<feature type="chain" id="PRO_5033551957" description="Bulb-type lectin domain-containing protein" evidence="4">
    <location>
        <begin position="25"/>
        <end position="405"/>
    </location>
</feature>
<keyword evidence="3" id="KW-0325">Glycoprotein</keyword>